<dbReference type="Proteomes" id="UP001430953">
    <property type="component" value="Unassembled WGS sequence"/>
</dbReference>
<accession>A0AAW2FWV7</accession>
<name>A0AAW2FWV7_9HYME</name>
<gene>
    <name evidence="1" type="ORF">PUN28_009229</name>
</gene>
<comment type="caution">
    <text evidence="1">The sequence shown here is derived from an EMBL/GenBank/DDBJ whole genome shotgun (WGS) entry which is preliminary data.</text>
</comment>
<sequence length="89" mass="10546">MPTCVRVNLHRVTSPDRERLSIFRRGYSPFFTAESTCNIIAWSLQAGGYYNNQRVRVGLRILINAVHFFLIILNKETRLKYKLQCEMYF</sequence>
<keyword evidence="2" id="KW-1185">Reference proteome</keyword>
<dbReference type="EMBL" id="JADYXP020000008">
    <property type="protein sequence ID" value="KAL0118422.1"/>
    <property type="molecule type" value="Genomic_DNA"/>
</dbReference>
<dbReference type="AlphaFoldDB" id="A0AAW2FWV7"/>
<organism evidence="1 2">
    <name type="scientific">Cardiocondyla obscurior</name>
    <dbReference type="NCBI Taxonomy" id="286306"/>
    <lineage>
        <taxon>Eukaryota</taxon>
        <taxon>Metazoa</taxon>
        <taxon>Ecdysozoa</taxon>
        <taxon>Arthropoda</taxon>
        <taxon>Hexapoda</taxon>
        <taxon>Insecta</taxon>
        <taxon>Pterygota</taxon>
        <taxon>Neoptera</taxon>
        <taxon>Endopterygota</taxon>
        <taxon>Hymenoptera</taxon>
        <taxon>Apocrita</taxon>
        <taxon>Aculeata</taxon>
        <taxon>Formicoidea</taxon>
        <taxon>Formicidae</taxon>
        <taxon>Myrmicinae</taxon>
        <taxon>Cardiocondyla</taxon>
    </lineage>
</organism>
<reference evidence="1 2" key="1">
    <citation type="submission" date="2023-03" db="EMBL/GenBank/DDBJ databases">
        <title>High recombination rates correlate with genetic variation in Cardiocondyla obscurior ants.</title>
        <authorList>
            <person name="Errbii M."/>
        </authorList>
    </citation>
    <scope>NUCLEOTIDE SEQUENCE [LARGE SCALE GENOMIC DNA]</scope>
    <source>
        <strain evidence="1">Alpha-2009</strain>
        <tissue evidence="1">Whole body</tissue>
    </source>
</reference>
<evidence type="ECO:0000313" key="2">
    <source>
        <dbReference type="Proteomes" id="UP001430953"/>
    </source>
</evidence>
<evidence type="ECO:0000313" key="1">
    <source>
        <dbReference type="EMBL" id="KAL0118422.1"/>
    </source>
</evidence>
<proteinExistence type="predicted"/>
<protein>
    <submittedName>
        <fullName evidence="1">Uncharacterized protein</fullName>
    </submittedName>
</protein>